<evidence type="ECO:0000259" key="5">
    <source>
        <dbReference type="Pfam" id="PF26168"/>
    </source>
</evidence>
<evidence type="ECO:0000313" key="7">
    <source>
        <dbReference type="Proteomes" id="UP000593562"/>
    </source>
</evidence>
<dbReference type="FunFam" id="3.40.50.2000:FF:000055">
    <property type="entry name" value="Glycosyltransferase"/>
    <property type="match status" value="1"/>
</dbReference>
<dbReference type="OrthoDB" id="5835829at2759"/>
<dbReference type="GO" id="GO:0080043">
    <property type="term" value="F:quercetin 3-O-glucosyltransferase activity"/>
    <property type="evidence" value="ECO:0007669"/>
    <property type="project" value="TreeGrafter"/>
</dbReference>
<dbReference type="PANTHER" id="PTHR11926">
    <property type="entry name" value="GLUCOSYL/GLUCURONOSYL TRANSFERASES"/>
    <property type="match status" value="1"/>
</dbReference>
<comment type="caution">
    <text evidence="6">The sequence shown here is derived from an EMBL/GenBank/DDBJ whole genome shotgun (WGS) entry which is preliminary data.</text>
</comment>
<dbReference type="Proteomes" id="UP000593562">
    <property type="component" value="Unassembled WGS sequence"/>
</dbReference>
<dbReference type="InParanoid" id="A0A7J7DK12"/>
<dbReference type="EMBL" id="JAAARO010000006">
    <property type="protein sequence ID" value="KAF5746671.1"/>
    <property type="molecule type" value="Genomic_DNA"/>
</dbReference>
<evidence type="ECO:0000313" key="6">
    <source>
        <dbReference type="EMBL" id="KAF5746671.1"/>
    </source>
</evidence>
<dbReference type="CDD" id="cd03784">
    <property type="entry name" value="GT1_Gtf-like"/>
    <property type="match status" value="1"/>
</dbReference>
<reference evidence="6 7" key="1">
    <citation type="journal article" date="2020" name="Nat. Commun.">
        <title>Genome of Tripterygium wilfordii and identification of cytochrome P450 involved in triptolide biosynthesis.</title>
        <authorList>
            <person name="Tu L."/>
            <person name="Su P."/>
            <person name="Zhang Z."/>
            <person name="Gao L."/>
            <person name="Wang J."/>
            <person name="Hu T."/>
            <person name="Zhou J."/>
            <person name="Zhang Y."/>
            <person name="Zhao Y."/>
            <person name="Liu Y."/>
            <person name="Song Y."/>
            <person name="Tong Y."/>
            <person name="Lu Y."/>
            <person name="Yang J."/>
            <person name="Xu C."/>
            <person name="Jia M."/>
            <person name="Peters R.J."/>
            <person name="Huang L."/>
            <person name="Gao W."/>
        </authorList>
    </citation>
    <scope>NUCLEOTIDE SEQUENCE [LARGE SCALE GENOMIC DNA]</scope>
    <source>
        <strain evidence="7">cv. XIE 37</strain>
        <tissue evidence="6">Leaf</tissue>
    </source>
</reference>
<dbReference type="PANTHER" id="PTHR11926:SF1365">
    <property type="entry name" value="GLYCOSYLTRANSFERASE"/>
    <property type="match status" value="1"/>
</dbReference>
<dbReference type="InterPro" id="IPR058980">
    <property type="entry name" value="Glyco_transf_N"/>
</dbReference>
<dbReference type="InterPro" id="IPR035595">
    <property type="entry name" value="UDP_glycos_trans_CS"/>
</dbReference>
<evidence type="ECO:0000256" key="2">
    <source>
        <dbReference type="ARBA" id="ARBA00022679"/>
    </source>
</evidence>
<dbReference type="Pfam" id="PF26168">
    <property type="entry name" value="Glyco_transf_N"/>
    <property type="match status" value="1"/>
</dbReference>
<gene>
    <name evidence="6" type="ORF">HS088_TW06G00843</name>
</gene>
<dbReference type="FunFam" id="3.40.50.2000:FF:000027">
    <property type="entry name" value="Glycosyltransferase"/>
    <property type="match status" value="1"/>
</dbReference>
<dbReference type="Pfam" id="PF00201">
    <property type="entry name" value="UDPGT"/>
    <property type="match status" value="1"/>
</dbReference>
<evidence type="ECO:0000256" key="1">
    <source>
        <dbReference type="ARBA" id="ARBA00009995"/>
    </source>
</evidence>
<protein>
    <recommendedName>
        <fullName evidence="4">Glycosyltransferase</fullName>
        <ecNumber evidence="4">2.4.1.-</ecNumber>
    </recommendedName>
</protein>
<dbReference type="PROSITE" id="PS00375">
    <property type="entry name" value="UDPGT"/>
    <property type="match status" value="1"/>
</dbReference>
<dbReference type="InterPro" id="IPR002213">
    <property type="entry name" value="UDP_glucos_trans"/>
</dbReference>
<dbReference type="AlphaFoldDB" id="A0A7J7DK12"/>
<sequence>MGSIVGDKPHVVCIPFPAQGHVNPFMQLAKLLHSKGFYITFVNTEFNQNRLIRSKGSDAVKDMPRFRFETIPDGVPPSDPNATQSVTELLYYTKKHSVVPLRDLILRLNSTTSHEKGVPPVSCIISDGIMCFAIKVARELGLPVTQFWTASTCGFLAYLQFVELVKRDIFPLKDEKNISNGYLNTPLEWIPGMKQMRMKDMPNFVRSTDKDDIAFNRWLEEAQDNLKADGILFNTFYEFEHQVLDEISSFYPNIYCVGPLFTLCKTLPQDEEVTTRGSSLWKENTECLTWLDKQNPNSVIYVNFGSIAVMTAQDLKEFAWGLANSGHPFLWILRGDVVMGKSAILPDGFIENTKDRGLIVSWCPQDKVLAHASVGAFLTHSGWNSTVEGICGGVPMICWPFFAEQQVNCRYACTTWGVGLEIDSNVKSEQVEGLVREMMEGEEGKKMREMALEWKKKSEIAGAKGGSSFKDFHRFVQDLLQLADNGKIDR</sequence>
<keyword evidence="2 3" id="KW-0808">Transferase</keyword>
<dbReference type="Gene3D" id="3.40.50.2000">
    <property type="entry name" value="Glycogen Phosphorylase B"/>
    <property type="match status" value="2"/>
</dbReference>
<dbReference type="FunCoup" id="A0A7J7DK12">
    <property type="interactions" value="351"/>
</dbReference>
<proteinExistence type="inferred from homology"/>
<keyword evidence="7" id="KW-1185">Reference proteome</keyword>
<feature type="domain" description="Glycosyltransferase N-terminal" evidence="5">
    <location>
        <begin position="10"/>
        <end position="137"/>
    </location>
</feature>
<evidence type="ECO:0000256" key="4">
    <source>
        <dbReference type="RuleBase" id="RU362057"/>
    </source>
</evidence>
<organism evidence="6 7">
    <name type="scientific">Tripterygium wilfordii</name>
    <name type="common">Thunder God vine</name>
    <dbReference type="NCBI Taxonomy" id="458696"/>
    <lineage>
        <taxon>Eukaryota</taxon>
        <taxon>Viridiplantae</taxon>
        <taxon>Streptophyta</taxon>
        <taxon>Embryophyta</taxon>
        <taxon>Tracheophyta</taxon>
        <taxon>Spermatophyta</taxon>
        <taxon>Magnoliopsida</taxon>
        <taxon>eudicotyledons</taxon>
        <taxon>Gunneridae</taxon>
        <taxon>Pentapetalae</taxon>
        <taxon>rosids</taxon>
        <taxon>fabids</taxon>
        <taxon>Celastrales</taxon>
        <taxon>Celastraceae</taxon>
        <taxon>Tripterygium</taxon>
    </lineage>
</organism>
<dbReference type="SUPFAM" id="SSF53756">
    <property type="entry name" value="UDP-Glycosyltransferase/glycogen phosphorylase"/>
    <property type="match status" value="1"/>
</dbReference>
<name>A0A7J7DK12_TRIWF</name>
<comment type="similarity">
    <text evidence="1 3">Belongs to the UDP-glycosyltransferase family.</text>
</comment>
<evidence type="ECO:0000256" key="3">
    <source>
        <dbReference type="RuleBase" id="RU003718"/>
    </source>
</evidence>
<dbReference type="EC" id="2.4.1.-" evidence="4"/>
<keyword evidence="3" id="KW-0328">Glycosyltransferase</keyword>
<dbReference type="GO" id="GO:0080044">
    <property type="term" value="F:quercetin 7-O-glucosyltransferase activity"/>
    <property type="evidence" value="ECO:0007669"/>
    <property type="project" value="TreeGrafter"/>
</dbReference>
<accession>A0A7J7DK12</accession>